<keyword evidence="5 9" id="KW-1133">Transmembrane helix</keyword>
<dbReference type="EMBL" id="JASBNA010000007">
    <property type="protein sequence ID" value="KAK7689845.1"/>
    <property type="molecule type" value="Genomic_DNA"/>
</dbReference>
<feature type="transmembrane region" description="Helical" evidence="9">
    <location>
        <begin position="373"/>
        <end position="392"/>
    </location>
</feature>
<dbReference type="InterPro" id="IPR050360">
    <property type="entry name" value="MFS_Sugar_Transporters"/>
</dbReference>
<dbReference type="PROSITE" id="PS00217">
    <property type="entry name" value="SUGAR_TRANSPORT_2"/>
    <property type="match status" value="1"/>
</dbReference>
<proteinExistence type="inferred from homology"/>
<evidence type="ECO:0000256" key="6">
    <source>
        <dbReference type="ARBA" id="ARBA00023136"/>
    </source>
</evidence>
<keyword evidence="12" id="KW-1185">Reference proteome</keyword>
<dbReference type="InterPro" id="IPR020846">
    <property type="entry name" value="MFS_dom"/>
</dbReference>
<comment type="catalytic activity">
    <reaction evidence="7">
        <text>myo-inositol(out) + H(+)(out) = myo-inositol(in) + H(+)(in)</text>
        <dbReference type="Rhea" id="RHEA:60364"/>
        <dbReference type="ChEBI" id="CHEBI:15378"/>
        <dbReference type="ChEBI" id="CHEBI:17268"/>
    </reaction>
</comment>
<dbReference type="PROSITE" id="PS50850">
    <property type="entry name" value="MFS"/>
    <property type="match status" value="1"/>
</dbReference>
<organism evidence="11 12">
    <name type="scientific">Cerrena zonata</name>
    <dbReference type="NCBI Taxonomy" id="2478898"/>
    <lineage>
        <taxon>Eukaryota</taxon>
        <taxon>Fungi</taxon>
        <taxon>Dikarya</taxon>
        <taxon>Basidiomycota</taxon>
        <taxon>Agaricomycotina</taxon>
        <taxon>Agaricomycetes</taxon>
        <taxon>Polyporales</taxon>
        <taxon>Cerrenaceae</taxon>
        <taxon>Cerrena</taxon>
    </lineage>
</organism>
<dbReference type="FunFam" id="1.20.1250.20:FF:000134">
    <property type="entry name" value="MFS sugar transporter protein"/>
    <property type="match status" value="1"/>
</dbReference>
<accession>A0AAW0GL79</accession>
<keyword evidence="3 8" id="KW-0813">Transport</keyword>
<dbReference type="InterPro" id="IPR005828">
    <property type="entry name" value="MFS_sugar_transport-like"/>
</dbReference>
<dbReference type="AlphaFoldDB" id="A0AAW0GL79"/>
<sequence>MSSTGIPSQLPQPLVGNAAQEPCFPTPTGSSGIRRLLSSVVSKALPRPIHIPNYVWCALFTAIGGFIFGFDTGSIGPITIMPKFQAQFADKNTGVISPTVQGLIVSSILLTASLASLASGPLSDRISRTRTIAVGAIVFAVGSAIACSANTLAQLFVGRALAGAGEGLFISAVTVYAIEIAPASSRGRLGSVVQLLITIGIASGYFVCYGTSRIDSSLSWRFPLGMQSIVSVILAAGCPFLPHSPRWLRHVGRRAEANVAWERLGVSAADAEKTEESANRERERVQRGSVWEEARAMWEKDVRKRTALGVFVMGMSNASGIDGVLYYAPVLFAQAGLPGTTASFIASGVSGLVNVACTVVVQFFADSWSRRSSMIGGGLVTATCMLTIGSLYATDASNTDAGRWSIIVLIYIFVIGFSCTWAIVTRIICSEIQPMRTRAAATSLGQCANWIINWVIAFTTPLFLAHSSSGPYFLFGTCCLITALVCLAYLPETRGATLEDVDKAFIVSPWKSLMRKRRLSDPGTLVPADVTPAAATASELAASTQEIPIMNDAYEMHVLNEGNDEDIIQYEIDELNEREMELWDTVQMPELTAVFTDVEGLK</sequence>
<evidence type="ECO:0000256" key="8">
    <source>
        <dbReference type="RuleBase" id="RU003346"/>
    </source>
</evidence>
<feature type="transmembrane region" description="Helical" evidence="9">
    <location>
        <begin position="340"/>
        <end position="361"/>
    </location>
</feature>
<evidence type="ECO:0000259" key="10">
    <source>
        <dbReference type="PROSITE" id="PS50850"/>
    </source>
</evidence>
<feature type="transmembrane region" description="Helical" evidence="9">
    <location>
        <begin position="190"/>
        <end position="212"/>
    </location>
</feature>
<protein>
    <recommendedName>
        <fullName evidence="10">Major facilitator superfamily (MFS) profile domain-containing protein</fullName>
    </recommendedName>
</protein>
<feature type="transmembrane region" description="Helical" evidence="9">
    <location>
        <begin position="100"/>
        <end position="120"/>
    </location>
</feature>
<keyword evidence="4 9" id="KW-0812">Transmembrane</keyword>
<dbReference type="InterPro" id="IPR036259">
    <property type="entry name" value="MFS_trans_sf"/>
</dbReference>
<evidence type="ECO:0000313" key="11">
    <source>
        <dbReference type="EMBL" id="KAK7689845.1"/>
    </source>
</evidence>
<feature type="transmembrane region" description="Helical" evidence="9">
    <location>
        <begin position="132"/>
        <end position="153"/>
    </location>
</feature>
<dbReference type="PANTHER" id="PTHR48022">
    <property type="entry name" value="PLASTIDIC GLUCOSE TRANSPORTER 4"/>
    <property type="match status" value="1"/>
</dbReference>
<keyword evidence="6 9" id="KW-0472">Membrane</keyword>
<feature type="domain" description="Major facilitator superfamily (MFS) profile" evidence="10">
    <location>
        <begin position="57"/>
        <end position="494"/>
    </location>
</feature>
<feature type="transmembrane region" description="Helical" evidence="9">
    <location>
        <begin position="472"/>
        <end position="490"/>
    </location>
</feature>
<evidence type="ECO:0000256" key="3">
    <source>
        <dbReference type="ARBA" id="ARBA00022448"/>
    </source>
</evidence>
<evidence type="ECO:0000256" key="4">
    <source>
        <dbReference type="ARBA" id="ARBA00022692"/>
    </source>
</evidence>
<feature type="transmembrane region" description="Helical" evidence="9">
    <location>
        <begin position="450"/>
        <end position="466"/>
    </location>
</feature>
<evidence type="ECO:0000256" key="1">
    <source>
        <dbReference type="ARBA" id="ARBA00004141"/>
    </source>
</evidence>
<comment type="subcellular location">
    <subcellularLocation>
        <location evidence="1">Membrane</location>
        <topology evidence="1">Multi-pass membrane protein</topology>
    </subcellularLocation>
</comment>
<dbReference type="InterPro" id="IPR005829">
    <property type="entry name" value="Sugar_transporter_CS"/>
</dbReference>
<dbReference type="SUPFAM" id="SSF103473">
    <property type="entry name" value="MFS general substrate transporter"/>
    <property type="match status" value="1"/>
</dbReference>
<feature type="transmembrane region" description="Helical" evidence="9">
    <location>
        <begin position="159"/>
        <end position="178"/>
    </location>
</feature>
<feature type="transmembrane region" description="Helical" evidence="9">
    <location>
        <begin position="224"/>
        <end position="241"/>
    </location>
</feature>
<dbReference type="Pfam" id="PF00083">
    <property type="entry name" value="Sugar_tr"/>
    <property type="match status" value="1"/>
</dbReference>
<feature type="transmembrane region" description="Helical" evidence="9">
    <location>
        <begin position="54"/>
        <end position="80"/>
    </location>
</feature>
<dbReference type="InterPro" id="IPR003663">
    <property type="entry name" value="Sugar/inositol_transpt"/>
</dbReference>
<evidence type="ECO:0000313" key="12">
    <source>
        <dbReference type="Proteomes" id="UP001385951"/>
    </source>
</evidence>
<comment type="similarity">
    <text evidence="2 8">Belongs to the major facilitator superfamily. Sugar transporter (TC 2.A.1.1) family.</text>
</comment>
<dbReference type="GO" id="GO:0005351">
    <property type="term" value="F:carbohydrate:proton symporter activity"/>
    <property type="evidence" value="ECO:0007669"/>
    <property type="project" value="TreeGrafter"/>
</dbReference>
<dbReference type="Proteomes" id="UP001385951">
    <property type="component" value="Unassembled WGS sequence"/>
</dbReference>
<dbReference type="PRINTS" id="PR00171">
    <property type="entry name" value="SUGRTRNSPORT"/>
</dbReference>
<reference evidence="11 12" key="1">
    <citation type="submission" date="2022-09" db="EMBL/GenBank/DDBJ databases">
        <authorList>
            <person name="Palmer J.M."/>
        </authorList>
    </citation>
    <scope>NUCLEOTIDE SEQUENCE [LARGE SCALE GENOMIC DNA]</scope>
    <source>
        <strain evidence="11 12">DSM 7382</strain>
    </source>
</reference>
<feature type="transmembrane region" description="Helical" evidence="9">
    <location>
        <begin position="307"/>
        <end position="328"/>
    </location>
</feature>
<evidence type="ECO:0000256" key="9">
    <source>
        <dbReference type="SAM" id="Phobius"/>
    </source>
</evidence>
<dbReference type="Gene3D" id="1.20.1250.20">
    <property type="entry name" value="MFS general substrate transporter like domains"/>
    <property type="match status" value="1"/>
</dbReference>
<name>A0AAW0GL79_9APHY</name>
<evidence type="ECO:0000256" key="7">
    <source>
        <dbReference type="ARBA" id="ARBA00049119"/>
    </source>
</evidence>
<evidence type="ECO:0000256" key="5">
    <source>
        <dbReference type="ARBA" id="ARBA00022989"/>
    </source>
</evidence>
<comment type="caution">
    <text evidence="11">The sequence shown here is derived from an EMBL/GenBank/DDBJ whole genome shotgun (WGS) entry which is preliminary data.</text>
</comment>
<dbReference type="PANTHER" id="PTHR48022:SF2">
    <property type="entry name" value="PLASTIDIC GLUCOSE TRANSPORTER 4"/>
    <property type="match status" value="1"/>
</dbReference>
<feature type="transmembrane region" description="Helical" evidence="9">
    <location>
        <begin position="404"/>
        <end position="429"/>
    </location>
</feature>
<gene>
    <name evidence="11" type="ORF">QCA50_006484</name>
</gene>
<dbReference type="GO" id="GO:0016020">
    <property type="term" value="C:membrane"/>
    <property type="evidence" value="ECO:0007669"/>
    <property type="project" value="UniProtKB-SubCell"/>
</dbReference>
<evidence type="ECO:0000256" key="2">
    <source>
        <dbReference type="ARBA" id="ARBA00010992"/>
    </source>
</evidence>
<dbReference type="NCBIfam" id="TIGR00879">
    <property type="entry name" value="SP"/>
    <property type="match status" value="1"/>
</dbReference>